<accession>A0A9P7NAG0</accession>
<proteinExistence type="predicted"/>
<evidence type="ECO:0000256" key="1">
    <source>
        <dbReference type="SAM" id="MobiDB-lite"/>
    </source>
</evidence>
<organism evidence="2 3">
    <name type="scientific">Claviceps pusilla</name>
    <dbReference type="NCBI Taxonomy" id="123648"/>
    <lineage>
        <taxon>Eukaryota</taxon>
        <taxon>Fungi</taxon>
        <taxon>Dikarya</taxon>
        <taxon>Ascomycota</taxon>
        <taxon>Pezizomycotina</taxon>
        <taxon>Sordariomycetes</taxon>
        <taxon>Hypocreomycetidae</taxon>
        <taxon>Hypocreales</taxon>
        <taxon>Clavicipitaceae</taxon>
        <taxon>Claviceps</taxon>
    </lineage>
</organism>
<dbReference type="AlphaFoldDB" id="A0A9P7NAG0"/>
<evidence type="ECO:0000313" key="3">
    <source>
        <dbReference type="Proteomes" id="UP000748025"/>
    </source>
</evidence>
<sequence>MWFAIVRARLWEGNGQAGMKWSQGDGRDDGSNGWLENKASKKASNKASNNKASLDLKLVVVVACGAWSVEHGAWSVERGARSVEWGSA</sequence>
<name>A0A9P7NAG0_9HYPO</name>
<comment type="caution">
    <text evidence="2">The sequence shown here is derived from an EMBL/GenBank/DDBJ whole genome shotgun (WGS) entry which is preliminary data.</text>
</comment>
<protein>
    <submittedName>
        <fullName evidence="2">Uncharacterized protein</fullName>
    </submittedName>
</protein>
<gene>
    <name evidence="2" type="ORF">E4U43_008571</name>
</gene>
<reference evidence="2" key="1">
    <citation type="journal article" date="2020" name="bioRxiv">
        <title>Whole genome comparisons of ergot fungi reveals the divergence and evolution of species within the genus Claviceps are the result of varying mechanisms driving genome evolution and host range expansion.</title>
        <authorList>
            <person name="Wyka S.A."/>
            <person name="Mondo S.J."/>
            <person name="Liu M."/>
            <person name="Dettman J."/>
            <person name="Nalam V."/>
            <person name="Broders K.D."/>
        </authorList>
    </citation>
    <scope>NUCLEOTIDE SEQUENCE</scope>
    <source>
        <strain evidence="2">CCC 602</strain>
    </source>
</reference>
<keyword evidence="3" id="KW-1185">Reference proteome</keyword>
<feature type="region of interest" description="Disordered" evidence="1">
    <location>
        <begin position="16"/>
        <end position="49"/>
    </location>
</feature>
<evidence type="ECO:0000313" key="2">
    <source>
        <dbReference type="EMBL" id="KAG6010422.1"/>
    </source>
</evidence>
<dbReference type="EMBL" id="SRPW01000954">
    <property type="protein sequence ID" value="KAG6010422.1"/>
    <property type="molecule type" value="Genomic_DNA"/>
</dbReference>
<dbReference type="Proteomes" id="UP000748025">
    <property type="component" value="Unassembled WGS sequence"/>
</dbReference>